<evidence type="ECO:0000256" key="1">
    <source>
        <dbReference type="ARBA" id="ARBA00004418"/>
    </source>
</evidence>
<evidence type="ECO:0000256" key="8">
    <source>
        <dbReference type="ARBA" id="ARBA00023002"/>
    </source>
</evidence>
<organism evidence="11">
    <name type="scientific">hydrothermal vent metagenome</name>
    <dbReference type="NCBI Taxonomy" id="652676"/>
    <lineage>
        <taxon>unclassified sequences</taxon>
        <taxon>metagenomes</taxon>
        <taxon>ecological metagenomes</taxon>
    </lineage>
</organism>
<gene>
    <name evidence="11" type="ORF">MNBD_GAMMA18-429</name>
</gene>
<evidence type="ECO:0000259" key="10">
    <source>
        <dbReference type="PROSITE" id="PS51007"/>
    </source>
</evidence>
<reference evidence="11" key="1">
    <citation type="submission" date="2018-06" db="EMBL/GenBank/DDBJ databases">
        <authorList>
            <person name="Zhirakovskaya E."/>
        </authorList>
    </citation>
    <scope>NUCLEOTIDE SEQUENCE</scope>
</reference>
<dbReference type="SUPFAM" id="SSF46626">
    <property type="entry name" value="Cytochrome c"/>
    <property type="match status" value="2"/>
</dbReference>
<dbReference type="GO" id="GO:0004130">
    <property type="term" value="F:cytochrome-c peroxidase activity"/>
    <property type="evidence" value="ECO:0007669"/>
    <property type="project" value="UniProtKB-EC"/>
</dbReference>
<proteinExistence type="predicted"/>
<evidence type="ECO:0000256" key="7">
    <source>
        <dbReference type="ARBA" id="ARBA00022982"/>
    </source>
</evidence>
<keyword evidence="5" id="KW-0732">Signal</keyword>
<dbReference type="PANTHER" id="PTHR30600:SF7">
    <property type="entry name" value="CYTOCHROME C PEROXIDASE-RELATED"/>
    <property type="match status" value="1"/>
</dbReference>
<dbReference type="InterPro" id="IPR004852">
    <property type="entry name" value="Di-haem_cyt_c_peroxidsae"/>
</dbReference>
<evidence type="ECO:0000313" key="11">
    <source>
        <dbReference type="EMBL" id="VAW88008.1"/>
    </source>
</evidence>
<keyword evidence="9" id="KW-0408">Iron</keyword>
<dbReference type="GO" id="GO:0009055">
    <property type="term" value="F:electron transfer activity"/>
    <property type="evidence" value="ECO:0007669"/>
    <property type="project" value="InterPro"/>
</dbReference>
<dbReference type="PIRSF" id="PIRSF000294">
    <property type="entry name" value="Cytochrome-c_peroxidase"/>
    <property type="match status" value="1"/>
</dbReference>
<evidence type="ECO:0000256" key="6">
    <source>
        <dbReference type="ARBA" id="ARBA00022764"/>
    </source>
</evidence>
<evidence type="ECO:0000256" key="2">
    <source>
        <dbReference type="ARBA" id="ARBA00022448"/>
    </source>
</evidence>
<keyword evidence="7" id="KW-0249">Electron transport</keyword>
<dbReference type="GO" id="GO:0046872">
    <property type="term" value="F:metal ion binding"/>
    <property type="evidence" value="ECO:0007669"/>
    <property type="project" value="UniProtKB-KW"/>
</dbReference>
<protein>
    <submittedName>
        <fullName evidence="11">Cytochrome c551 peroxidase</fullName>
        <ecNumber evidence="11">1.11.1.5</ecNumber>
    </submittedName>
</protein>
<dbReference type="InterPro" id="IPR009056">
    <property type="entry name" value="Cyt_c-like_dom"/>
</dbReference>
<dbReference type="FunFam" id="1.10.760.10:FF:000019">
    <property type="entry name" value="Di-heme cytochrome C peroxidase"/>
    <property type="match status" value="1"/>
</dbReference>
<keyword evidence="6" id="KW-0574">Periplasm</keyword>
<dbReference type="GO" id="GO:0020037">
    <property type="term" value="F:heme binding"/>
    <property type="evidence" value="ECO:0007669"/>
    <property type="project" value="InterPro"/>
</dbReference>
<keyword evidence="11" id="KW-0575">Peroxidase</keyword>
<evidence type="ECO:0000256" key="4">
    <source>
        <dbReference type="ARBA" id="ARBA00022723"/>
    </source>
</evidence>
<dbReference type="InterPro" id="IPR051395">
    <property type="entry name" value="Cytochrome_c_Peroxidase/MauG"/>
</dbReference>
<keyword evidence="4" id="KW-0479">Metal-binding</keyword>
<evidence type="ECO:0000256" key="3">
    <source>
        <dbReference type="ARBA" id="ARBA00022617"/>
    </source>
</evidence>
<accession>A0A3B0Z3Z1</accession>
<dbReference type="Gene3D" id="1.10.760.10">
    <property type="entry name" value="Cytochrome c-like domain"/>
    <property type="match status" value="2"/>
</dbReference>
<keyword evidence="8 11" id="KW-0560">Oxidoreductase</keyword>
<dbReference type="GO" id="GO:0042597">
    <property type="term" value="C:periplasmic space"/>
    <property type="evidence" value="ECO:0007669"/>
    <property type="project" value="UniProtKB-SubCell"/>
</dbReference>
<keyword evidence="3" id="KW-0349">Heme</keyword>
<dbReference type="EC" id="1.11.1.5" evidence="11"/>
<dbReference type="EMBL" id="UOFP01000206">
    <property type="protein sequence ID" value="VAW88008.1"/>
    <property type="molecule type" value="Genomic_DNA"/>
</dbReference>
<dbReference type="Pfam" id="PF03150">
    <property type="entry name" value="CCP_MauG"/>
    <property type="match status" value="1"/>
</dbReference>
<keyword evidence="2" id="KW-0813">Transport</keyword>
<sequence>MKKLILALAILSTSTAQALEPIPSIVPVPVDNPMSAAKVELGKQLYFDPRLSLDGTVSCNSCHNVMAGGADDRPTSVGINGQRGGRNAPTVWNAALLSAQFWDGRAATLEDQAKGPPLNPIEMGMPSEQAVEERLNSIPGYKSQFEAVFGQLSYDNMAKAIAAYERTLVTVNSPFDRYVNGDKMAMSDQAVKGMARFEQIGCTNCHSGINFAGPEMTMGEGFYQKFPLFESKFTSQYNLDGDKGRYQVTKDSADINTWRVPSLRNIAVTAPYFHNGAVKTLNETVQVMAVAQLGVTLNESEVDEIVAFLNALTGDFPVQTMPRLPGIVGESLVGSIK</sequence>
<dbReference type="PROSITE" id="PS51007">
    <property type="entry name" value="CYTC"/>
    <property type="match status" value="2"/>
</dbReference>
<dbReference type="AlphaFoldDB" id="A0A3B0Z3Z1"/>
<feature type="domain" description="Cytochrome c" evidence="10">
    <location>
        <begin position="37"/>
        <end position="142"/>
    </location>
</feature>
<comment type="subcellular location">
    <subcellularLocation>
        <location evidence="1">Periplasm</location>
    </subcellularLocation>
</comment>
<dbReference type="InterPro" id="IPR036909">
    <property type="entry name" value="Cyt_c-like_dom_sf"/>
</dbReference>
<name>A0A3B0Z3Z1_9ZZZZ</name>
<evidence type="ECO:0000256" key="9">
    <source>
        <dbReference type="ARBA" id="ARBA00023004"/>
    </source>
</evidence>
<evidence type="ECO:0000256" key="5">
    <source>
        <dbReference type="ARBA" id="ARBA00022729"/>
    </source>
</evidence>
<feature type="domain" description="Cytochrome c" evidence="10">
    <location>
        <begin position="188"/>
        <end position="313"/>
    </location>
</feature>
<dbReference type="InterPro" id="IPR026259">
    <property type="entry name" value="MauG/Cytc_peroxidase"/>
</dbReference>
<dbReference type="PANTHER" id="PTHR30600">
    <property type="entry name" value="CYTOCHROME C PEROXIDASE-RELATED"/>
    <property type="match status" value="1"/>
</dbReference>